<name>A0A225VHY6_9STRA</name>
<feature type="domain" description="Integrase zinc-binding" evidence="8">
    <location>
        <begin position="235"/>
        <end position="273"/>
    </location>
</feature>
<dbReference type="GO" id="GO:0016787">
    <property type="term" value="F:hydrolase activity"/>
    <property type="evidence" value="ECO:0007669"/>
    <property type="project" value="UniProtKB-KW"/>
</dbReference>
<keyword evidence="1" id="KW-0808">Transferase</keyword>
<dbReference type="OrthoDB" id="3095879at2759"/>
<evidence type="ECO:0000259" key="7">
    <source>
        <dbReference type="Pfam" id="PF17917"/>
    </source>
</evidence>
<dbReference type="EMBL" id="NBNE01004813">
    <property type="protein sequence ID" value="OWZ04714.1"/>
    <property type="molecule type" value="Genomic_DNA"/>
</dbReference>
<accession>A0A225VHY6</accession>
<comment type="caution">
    <text evidence="9">The sequence shown here is derived from an EMBL/GenBank/DDBJ whole genome shotgun (WGS) entry which is preliminary data.</text>
</comment>
<evidence type="ECO:0000256" key="2">
    <source>
        <dbReference type="ARBA" id="ARBA00022695"/>
    </source>
</evidence>
<dbReference type="Pfam" id="PF17921">
    <property type="entry name" value="Integrase_H2C2"/>
    <property type="match status" value="1"/>
</dbReference>
<dbReference type="InterPro" id="IPR043502">
    <property type="entry name" value="DNA/RNA_pol_sf"/>
</dbReference>
<dbReference type="Proteomes" id="UP000198211">
    <property type="component" value="Unassembled WGS sequence"/>
</dbReference>
<keyword evidence="5" id="KW-0378">Hydrolase</keyword>
<evidence type="ECO:0000256" key="1">
    <source>
        <dbReference type="ARBA" id="ARBA00022679"/>
    </source>
</evidence>
<keyword evidence="2" id="KW-0548">Nucleotidyltransferase</keyword>
<gene>
    <name evidence="9" type="ORF">PHMEG_00023334</name>
</gene>
<protein>
    <submittedName>
        <fullName evidence="9">Reverse transcriptase</fullName>
    </submittedName>
</protein>
<feature type="domain" description="Reverse transcriptase RNase H-like" evidence="7">
    <location>
        <begin position="31"/>
        <end position="118"/>
    </location>
</feature>
<dbReference type="Gene3D" id="1.10.340.70">
    <property type="match status" value="1"/>
</dbReference>
<evidence type="ECO:0000259" key="8">
    <source>
        <dbReference type="Pfam" id="PF17921"/>
    </source>
</evidence>
<dbReference type="InterPro" id="IPR041373">
    <property type="entry name" value="RT_RNaseH"/>
</dbReference>
<evidence type="ECO:0000256" key="3">
    <source>
        <dbReference type="ARBA" id="ARBA00022722"/>
    </source>
</evidence>
<reference evidence="10" key="1">
    <citation type="submission" date="2017-03" db="EMBL/GenBank/DDBJ databases">
        <title>Phytopthora megakarya and P. palmivora, two closely related causual agents of cacao black pod achieved similar genome size and gene model numbers by different mechanisms.</title>
        <authorList>
            <person name="Ali S."/>
            <person name="Shao J."/>
            <person name="Larry D.J."/>
            <person name="Kronmiller B."/>
            <person name="Shen D."/>
            <person name="Strem M.D."/>
            <person name="Melnick R.L."/>
            <person name="Guiltinan M.J."/>
            <person name="Tyler B.M."/>
            <person name="Meinhardt L.W."/>
            <person name="Bailey B.A."/>
        </authorList>
    </citation>
    <scope>NUCLEOTIDE SEQUENCE [LARGE SCALE GENOMIC DNA]</scope>
    <source>
        <strain evidence="10">zdho120</strain>
    </source>
</reference>
<keyword evidence="6 9" id="KW-0695">RNA-directed DNA polymerase</keyword>
<sequence length="274" mass="31498">MEFKIVGHFESLKKKLSSTPTLGSSLPYAKMDASEYAVGEVLFQLECDNQIERPIAFDGRNIRENELLAILFGLRLWRVYLLDKPFVVETDHKSLESIFSQKSISRRIARWYGELSEYPISFKYIPGEANSVTDGISRRPDFQEAYPLEEIVAASVIKDCIAKGIRTVVEEAISRYNEAMSIRAILHALQSTKVGVTQPIKHLARYNLVGSKLFYSGPNDEAPRLVLPVIDEILNSILYEFHDVECYGHPGIERTLRLVEQHYYWRYMMRTVRA</sequence>
<dbReference type="Pfam" id="PF17917">
    <property type="entry name" value="RT_RNaseH"/>
    <property type="match status" value="1"/>
</dbReference>
<keyword evidence="4" id="KW-0255">Endonuclease</keyword>
<dbReference type="STRING" id="4795.A0A225VHY6"/>
<dbReference type="InterPro" id="IPR041588">
    <property type="entry name" value="Integrase_H2C2"/>
</dbReference>
<evidence type="ECO:0000313" key="10">
    <source>
        <dbReference type="Proteomes" id="UP000198211"/>
    </source>
</evidence>
<evidence type="ECO:0000313" key="9">
    <source>
        <dbReference type="EMBL" id="OWZ04714.1"/>
    </source>
</evidence>
<dbReference type="PANTHER" id="PTHR37984:SF5">
    <property type="entry name" value="PROTEIN NYNRIN-LIKE"/>
    <property type="match status" value="1"/>
</dbReference>
<dbReference type="AlphaFoldDB" id="A0A225VHY6"/>
<organism evidence="9 10">
    <name type="scientific">Phytophthora megakarya</name>
    <dbReference type="NCBI Taxonomy" id="4795"/>
    <lineage>
        <taxon>Eukaryota</taxon>
        <taxon>Sar</taxon>
        <taxon>Stramenopiles</taxon>
        <taxon>Oomycota</taxon>
        <taxon>Peronosporomycetes</taxon>
        <taxon>Peronosporales</taxon>
        <taxon>Peronosporaceae</taxon>
        <taxon>Phytophthora</taxon>
    </lineage>
</organism>
<dbReference type="InterPro" id="IPR050951">
    <property type="entry name" value="Retrovirus_Pol_polyprotein"/>
</dbReference>
<dbReference type="GO" id="GO:0003964">
    <property type="term" value="F:RNA-directed DNA polymerase activity"/>
    <property type="evidence" value="ECO:0007669"/>
    <property type="project" value="UniProtKB-KW"/>
</dbReference>
<evidence type="ECO:0000256" key="6">
    <source>
        <dbReference type="ARBA" id="ARBA00022918"/>
    </source>
</evidence>
<dbReference type="CDD" id="cd09274">
    <property type="entry name" value="RNase_HI_RT_Ty3"/>
    <property type="match status" value="1"/>
</dbReference>
<keyword evidence="10" id="KW-1185">Reference proteome</keyword>
<dbReference type="GO" id="GO:0004519">
    <property type="term" value="F:endonuclease activity"/>
    <property type="evidence" value="ECO:0007669"/>
    <property type="project" value="UniProtKB-KW"/>
</dbReference>
<evidence type="ECO:0000256" key="5">
    <source>
        <dbReference type="ARBA" id="ARBA00022801"/>
    </source>
</evidence>
<evidence type="ECO:0000256" key="4">
    <source>
        <dbReference type="ARBA" id="ARBA00022759"/>
    </source>
</evidence>
<dbReference type="PANTHER" id="PTHR37984">
    <property type="entry name" value="PROTEIN CBG26694"/>
    <property type="match status" value="1"/>
</dbReference>
<dbReference type="SUPFAM" id="SSF56672">
    <property type="entry name" value="DNA/RNA polymerases"/>
    <property type="match status" value="1"/>
</dbReference>
<keyword evidence="3" id="KW-0540">Nuclease</keyword>
<proteinExistence type="predicted"/>